<keyword evidence="3" id="KW-0804">Transcription</keyword>
<evidence type="ECO:0000256" key="3">
    <source>
        <dbReference type="ARBA" id="ARBA00023163"/>
    </source>
</evidence>
<evidence type="ECO:0000313" key="7">
    <source>
        <dbReference type="Proteomes" id="UP001457282"/>
    </source>
</evidence>
<dbReference type="FunFam" id="2.30.18.10:FF:000005">
    <property type="entry name" value="transcription initiation factor IIA large subunit"/>
    <property type="match status" value="1"/>
</dbReference>
<reference evidence="6 7" key="1">
    <citation type="journal article" date="2023" name="G3 (Bethesda)">
        <title>A chromosome-length genome assembly and annotation of blackberry (Rubus argutus, cv. 'Hillquist').</title>
        <authorList>
            <person name="Bruna T."/>
            <person name="Aryal R."/>
            <person name="Dudchenko O."/>
            <person name="Sargent D.J."/>
            <person name="Mead D."/>
            <person name="Buti M."/>
            <person name="Cavallini A."/>
            <person name="Hytonen T."/>
            <person name="Andres J."/>
            <person name="Pham M."/>
            <person name="Weisz D."/>
            <person name="Mascagni F."/>
            <person name="Usai G."/>
            <person name="Natali L."/>
            <person name="Bassil N."/>
            <person name="Fernandez G.E."/>
            <person name="Lomsadze A."/>
            <person name="Armour M."/>
            <person name="Olukolu B."/>
            <person name="Poorten T."/>
            <person name="Britton C."/>
            <person name="Davik J."/>
            <person name="Ashrafi H."/>
            <person name="Aiden E.L."/>
            <person name="Borodovsky M."/>
            <person name="Worthington M."/>
        </authorList>
    </citation>
    <scope>NUCLEOTIDE SEQUENCE [LARGE SCALE GENOMIC DNA]</scope>
    <source>
        <strain evidence="6">PI 553951</strain>
    </source>
</reference>
<keyword evidence="4" id="KW-0539">Nucleus</keyword>
<dbReference type="Gene3D" id="1.10.287.100">
    <property type="match status" value="1"/>
</dbReference>
<dbReference type="Proteomes" id="UP001457282">
    <property type="component" value="Unassembled WGS sequence"/>
</dbReference>
<dbReference type="GO" id="GO:0005672">
    <property type="term" value="C:transcription factor TFIIA complex"/>
    <property type="evidence" value="ECO:0007669"/>
    <property type="project" value="InterPro"/>
</dbReference>
<comment type="subcellular location">
    <subcellularLocation>
        <location evidence="1">Nucleus</location>
    </subcellularLocation>
</comment>
<evidence type="ECO:0000256" key="1">
    <source>
        <dbReference type="ARBA" id="ARBA00004123"/>
    </source>
</evidence>
<comment type="caution">
    <text evidence="6">The sequence shown here is derived from an EMBL/GenBank/DDBJ whole genome shotgun (WGS) entry which is preliminary data.</text>
</comment>
<name>A0AAW1VQ00_RUBAR</name>
<gene>
    <name evidence="6" type="ORF">M0R45_002394</name>
</gene>
<dbReference type="AlphaFoldDB" id="A0AAW1VQ00"/>
<evidence type="ECO:0000256" key="5">
    <source>
        <dbReference type="SAM" id="MobiDB-lite"/>
    </source>
</evidence>
<accession>A0AAW1VQ00</accession>
<dbReference type="CDD" id="cd07976">
    <property type="entry name" value="TFIIA_alpha_beta_like"/>
    <property type="match status" value="1"/>
</dbReference>
<evidence type="ECO:0000256" key="2">
    <source>
        <dbReference type="ARBA" id="ARBA00010059"/>
    </source>
</evidence>
<dbReference type="Pfam" id="PF03153">
    <property type="entry name" value="TFIIA"/>
    <property type="match status" value="2"/>
</dbReference>
<dbReference type="PANTHER" id="PTHR12694">
    <property type="entry name" value="TRANSCRIPTION INITIATION FACTOR IIA SUBUNIT 1"/>
    <property type="match status" value="1"/>
</dbReference>
<organism evidence="6 7">
    <name type="scientific">Rubus argutus</name>
    <name type="common">Southern blackberry</name>
    <dbReference type="NCBI Taxonomy" id="59490"/>
    <lineage>
        <taxon>Eukaryota</taxon>
        <taxon>Viridiplantae</taxon>
        <taxon>Streptophyta</taxon>
        <taxon>Embryophyta</taxon>
        <taxon>Tracheophyta</taxon>
        <taxon>Spermatophyta</taxon>
        <taxon>Magnoliopsida</taxon>
        <taxon>eudicotyledons</taxon>
        <taxon>Gunneridae</taxon>
        <taxon>Pentapetalae</taxon>
        <taxon>rosids</taxon>
        <taxon>fabids</taxon>
        <taxon>Rosales</taxon>
        <taxon>Rosaceae</taxon>
        <taxon>Rosoideae</taxon>
        <taxon>Rosoideae incertae sedis</taxon>
        <taxon>Rubus</taxon>
    </lineage>
</organism>
<dbReference type="SUPFAM" id="SSF47396">
    <property type="entry name" value="Transcription factor IIA (TFIIA), alpha-helical domain"/>
    <property type="match status" value="1"/>
</dbReference>
<dbReference type="InterPro" id="IPR009088">
    <property type="entry name" value="TFIIA_b-brl"/>
</dbReference>
<feature type="compositionally biased region" description="Acidic residues" evidence="5">
    <location>
        <begin position="133"/>
        <end position="157"/>
    </location>
</feature>
<dbReference type="SMART" id="SM01371">
    <property type="entry name" value="TFIIA"/>
    <property type="match status" value="1"/>
</dbReference>
<keyword evidence="7" id="KW-1185">Reference proteome</keyword>
<dbReference type="GO" id="GO:0006367">
    <property type="term" value="P:transcription initiation at RNA polymerase II promoter"/>
    <property type="evidence" value="ECO:0007669"/>
    <property type="project" value="InterPro"/>
</dbReference>
<feature type="region of interest" description="Disordered" evidence="5">
    <location>
        <begin position="125"/>
        <end position="157"/>
    </location>
</feature>
<dbReference type="InterPro" id="IPR004855">
    <property type="entry name" value="TFIIA_asu/bsu"/>
</dbReference>
<sequence length="206" mass="22849">MTSGVYVSVIEDVISKVRQEFMDGPGQDLLMQLQATWEAKMMQAGVIDRPAVDLNVLVFPPSRLQSPIQQPLQGTGDNLYNKISSGPCMQLPYPWMASHQYKDGGGFIPQQDGAGEFFKIEVSGGSSSSTSVVEEDAEPPLNADDDDDDLDGVEEEQELNTRNLVLAQFDKVKRTKSKWKCTLKDGIMHMNNRDILFNKATGDFDL</sequence>
<protein>
    <submittedName>
        <fullName evidence="6">Uncharacterized protein</fullName>
    </submittedName>
</protein>
<dbReference type="Gene3D" id="2.30.18.10">
    <property type="entry name" value="Transcription factor IIA (TFIIA), beta-barrel domain"/>
    <property type="match status" value="1"/>
</dbReference>
<comment type="similarity">
    <text evidence="2">Belongs to the TFIIA subunit 1 family.</text>
</comment>
<dbReference type="PANTHER" id="PTHR12694:SF8">
    <property type="entry name" value="TRANSCRIPTION INITIATION FACTOR IIA SUBUNIT 1"/>
    <property type="match status" value="1"/>
</dbReference>
<proteinExistence type="inferred from homology"/>
<dbReference type="SUPFAM" id="SSF50784">
    <property type="entry name" value="Transcription factor IIA (TFIIA), beta-barrel domain"/>
    <property type="match status" value="1"/>
</dbReference>
<dbReference type="EMBL" id="JBEDUW010000037">
    <property type="protein sequence ID" value="KAK9907149.1"/>
    <property type="molecule type" value="Genomic_DNA"/>
</dbReference>
<evidence type="ECO:0000313" key="6">
    <source>
        <dbReference type="EMBL" id="KAK9907149.1"/>
    </source>
</evidence>
<evidence type="ECO:0000256" key="4">
    <source>
        <dbReference type="ARBA" id="ARBA00023242"/>
    </source>
</evidence>